<evidence type="ECO:0000259" key="1">
    <source>
        <dbReference type="Pfam" id="PF00814"/>
    </source>
</evidence>
<dbReference type="Gene3D" id="3.30.420.40">
    <property type="match status" value="2"/>
</dbReference>
<dbReference type="OrthoDB" id="9784166at2"/>
<dbReference type="SUPFAM" id="SSF53067">
    <property type="entry name" value="Actin-like ATPase domain"/>
    <property type="match status" value="2"/>
</dbReference>
<evidence type="ECO:0000313" key="2">
    <source>
        <dbReference type="EMBL" id="KKI52162.1"/>
    </source>
</evidence>
<dbReference type="GO" id="GO:0002949">
    <property type="term" value="P:tRNA threonylcarbamoyladenosine modification"/>
    <property type="evidence" value="ECO:0007669"/>
    <property type="project" value="InterPro"/>
</dbReference>
<keyword evidence="3" id="KW-1185">Reference proteome</keyword>
<name>A0A0M2NP41_9FIRM</name>
<dbReference type="RefSeq" id="WP_046442186.1">
    <property type="nucleotide sequence ID" value="NZ_CAUERS010000126.1"/>
</dbReference>
<proteinExistence type="predicted"/>
<dbReference type="EMBL" id="LAYJ01000033">
    <property type="protein sequence ID" value="KKI52162.1"/>
    <property type="molecule type" value="Genomic_DNA"/>
</dbReference>
<organism evidence="2 3">
    <name type="scientific">Christensenella hongkongensis</name>
    <dbReference type="NCBI Taxonomy" id="270498"/>
    <lineage>
        <taxon>Bacteria</taxon>
        <taxon>Bacillati</taxon>
        <taxon>Bacillota</taxon>
        <taxon>Clostridia</taxon>
        <taxon>Christensenellales</taxon>
        <taxon>Christensenellaceae</taxon>
        <taxon>Christensenella</taxon>
    </lineage>
</organism>
<dbReference type="NCBIfam" id="TIGR03725">
    <property type="entry name" value="T6A_YeaZ"/>
    <property type="match status" value="1"/>
</dbReference>
<dbReference type="GO" id="GO:0005829">
    <property type="term" value="C:cytosol"/>
    <property type="evidence" value="ECO:0007669"/>
    <property type="project" value="TreeGrafter"/>
</dbReference>
<dbReference type="STRING" id="270498.CHK_0270"/>
<dbReference type="AlphaFoldDB" id="A0A0M2NP41"/>
<comment type="caution">
    <text evidence="2">The sequence shown here is derived from an EMBL/GenBank/DDBJ whole genome shotgun (WGS) entry which is preliminary data.</text>
</comment>
<dbReference type="PANTHER" id="PTHR11735">
    <property type="entry name" value="TRNA N6-ADENOSINE THREONYLCARBAMOYLTRANSFERASE"/>
    <property type="match status" value="1"/>
</dbReference>
<dbReference type="InterPro" id="IPR000905">
    <property type="entry name" value="Gcp-like_dom"/>
</dbReference>
<gene>
    <name evidence="2" type="ORF">CHK_0270</name>
</gene>
<sequence length="226" mass="24432">MRVLGIDTTGNTLSTAVSEDGILLSEVYINTGKKHSRTLMTAVNNVLADAECEVNDIDVFAVAAGPGSFTGIRIGVAACAAMAHAAGKPAVAVNTLEALIKNAGRFGSIVCAVMDARRGEVYTLAKQGDKVVVPECAVSLHKLLTELLPDERVVFAGDAALNFDEIIRREHPDSVFLPPQFIMQRASSVCEIAYEESLKGNLLFYDGLKPHYLRESQAERLRKERN</sequence>
<dbReference type="Pfam" id="PF00814">
    <property type="entry name" value="TsaD"/>
    <property type="match status" value="1"/>
</dbReference>
<dbReference type="Proteomes" id="UP000034076">
    <property type="component" value="Unassembled WGS sequence"/>
</dbReference>
<reference evidence="2 3" key="1">
    <citation type="submission" date="2015-04" db="EMBL/GenBank/DDBJ databases">
        <title>Draft genome sequence of bacteremic isolate Catabacter hongkongensis type strain HKU16T.</title>
        <authorList>
            <person name="Lau S.K."/>
            <person name="Teng J.L."/>
            <person name="Huang Y."/>
            <person name="Curreem S.O."/>
            <person name="Tsui S.K."/>
            <person name="Woo P.C."/>
        </authorList>
    </citation>
    <scope>NUCLEOTIDE SEQUENCE [LARGE SCALE GENOMIC DNA]</scope>
    <source>
        <strain evidence="2 3">HKU16</strain>
    </source>
</reference>
<dbReference type="PATRIC" id="fig|270498.16.peg.2878"/>
<dbReference type="InterPro" id="IPR022496">
    <property type="entry name" value="T6A_TsaB"/>
</dbReference>
<feature type="domain" description="Gcp-like" evidence="1">
    <location>
        <begin position="32"/>
        <end position="144"/>
    </location>
</feature>
<dbReference type="InterPro" id="IPR043129">
    <property type="entry name" value="ATPase_NBD"/>
</dbReference>
<protein>
    <submittedName>
        <fullName evidence="2">TsaB protein, required for threonylcarbamoyladenosine (T(6)A) formation in tRNA</fullName>
    </submittedName>
</protein>
<dbReference type="CDD" id="cd24032">
    <property type="entry name" value="ASKHA_NBD_TsaB"/>
    <property type="match status" value="1"/>
</dbReference>
<accession>A0A0M2NP41</accession>
<evidence type="ECO:0000313" key="3">
    <source>
        <dbReference type="Proteomes" id="UP000034076"/>
    </source>
</evidence>
<dbReference type="PANTHER" id="PTHR11735:SF11">
    <property type="entry name" value="TRNA THREONYLCARBAMOYLADENOSINE BIOSYNTHESIS PROTEIN TSAB"/>
    <property type="match status" value="1"/>
</dbReference>